<keyword evidence="2" id="KW-1185">Reference proteome</keyword>
<proteinExistence type="predicted"/>
<gene>
    <name evidence="1" type="ORF">ACFQZI_16920</name>
</gene>
<dbReference type="EMBL" id="JBHTIA010000012">
    <property type="protein sequence ID" value="MFD0766545.1"/>
    <property type="molecule type" value="Genomic_DNA"/>
</dbReference>
<dbReference type="Proteomes" id="UP001597073">
    <property type="component" value="Unassembled WGS sequence"/>
</dbReference>
<accession>A0ABW2ZK17</accession>
<name>A0ABW2ZK17_9SPHI</name>
<evidence type="ECO:0000313" key="1">
    <source>
        <dbReference type="EMBL" id="MFD0766545.1"/>
    </source>
</evidence>
<evidence type="ECO:0000313" key="2">
    <source>
        <dbReference type="Proteomes" id="UP001597073"/>
    </source>
</evidence>
<comment type="caution">
    <text evidence="1">The sequence shown here is derived from an EMBL/GenBank/DDBJ whole genome shotgun (WGS) entry which is preliminary data.</text>
</comment>
<reference evidence="2" key="1">
    <citation type="journal article" date="2019" name="Int. J. Syst. Evol. Microbiol.">
        <title>The Global Catalogue of Microorganisms (GCM) 10K type strain sequencing project: providing services to taxonomists for standard genome sequencing and annotation.</title>
        <authorList>
            <consortium name="The Broad Institute Genomics Platform"/>
            <consortium name="The Broad Institute Genome Sequencing Center for Infectious Disease"/>
            <person name="Wu L."/>
            <person name="Ma J."/>
        </authorList>
    </citation>
    <scope>NUCLEOTIDE SEQUENCE [LARGE SCALE GENOMIC DNA]</scope>
    <source>
        <strain evidence="2">CCUG 60742</strain>
    </source>
</reference>
<protein>
    <submittedName>
        <fullName evidence="1">Uncharacterized protein</fullName>
    </submittedName>
</protein>
<organism evidence="1 2">
    <name type="scientific">Mucilaginibacter lutimaris</name>
    <dbReference type="NCBI Taxonomy" id="931629"/>
    <lineage>
        <taxon>Bacteria</taxon>
        <taxon>Pseudomonadati</taxon>
        <taxon>Bacteroidota</taxon>
        <taxon>Sphingobacteriia</taxon>
        <taxon>Sphingobacteriales</taxon>
        <taxon>Sphingobacteriaceae</taxon>
        <taxon>Mucilaginibacter</taxon>
    </lineage>
</organism>
<dbReference type="RefSeq" id="WP_377144585.1">
    <property type="nucleotide sequence ID" value="NZ_JBHTIA010000012.1"/>
</dbReference>
<sequence>MIEVFKTNVRQKRVSKTLVKALTKQFPATKVNFDLDDCDKVLRVEGKDFCPHRIIELLNLNGHYCEILK</sequence>